<dbReference type="Gene3D" id="1.10.3430.10">
    <property type="entry name" value="Ammonium transporter AmtB like domains"/>
    <property type="match status" value="1"/>
</dbReference>
<keyword evidence="4 8" id="KW-0812">Transmembrane</keyword>
<dbReference type="InterPro" id="IPR001905">
    <property type="entry name" value="Ammonium_transpt"/>
</dbReference>
<dbReference type="EMBL" id="JAMRDG010000002">
    <property type="protein sequence ID" value="KAJ3688910.1"/>
    <property type="molecule type" value="Genomic_DNA"/>
</dbReference>
<dbReference type="GO" id="GO:0097272">
    <property type="term" value="P:ammonium homeostasis"/>
    <property type="evidence" value="ECO:0007669"/>
    <property type="project" value="TreeGrafter"/>
</dbReference>
<evidence type="ECO:0000256" key="8">
    <source>
        <dbReference type="RuleBase" id="RU362002"/>
    </source>
</evidence>
<keyword evidence="11" id="KW-1185">Reference proteome</keyword>
<gene>
    <name evidence="10" type="ORF">LUZ61_018074</name>
</gene>
<evidence type="ECO:0000256" key="5">
    <source>
        <dbReference type="ARBA" id="ARBA00022989"/>
    </source>
</evidence>
<evidence type="ECO:0000313" key="11">
    <source>
        <dbReference type="Proteomes" id="UP001210211"/>
    </source>
</evidence>
<proteinExistence type="inferred from homology"/>
<protein>
    <recommendedName>
        <fullName evidence="8">Ammonium transporter</fullName>
    </recommendedName>
</protein>
<evidence type="ECO:0000256" key="4">
    <source>
        <dbReference type="ARBA" id="ARBA00022692"/>
    </source>
</evidence>
<evidence type="ECO:0000256" key="1">
    <source>
        <dbReference type="ARBA" id="ARBA00004141"/>
    </source>
</evidence>
<reference evidence="10 11" key="1">
    <citation type="journal article" date="2022" name="Cell">
        <title>Repeat-based holocentromeres influence genome architecture and karyotype evolution.</title>
        <authorList>
            <person name="Hofstatter P.G."/>
            <person name="Thangavel G."/>
            <person name="Lux T."/>
            <person name="Neumann P."/>
            <person name="Vondrak T."/>
            <person name="Novak P."/>
            <person name="Zhang M."/>
            <person name="Costa L."/>
            <person name="Castellani M."/>
            <person name="Scott A."/>
            <person name="Toegelov H."/>
            <person name="Fuchs J."/>
            <person name="Mata-Sucre Y."/>
            <person name="Dias Y."/>
            <person name="Vanzela A.L.L."/>
            <person name="Huettel B."/>
            <person name="Almeida C.C.S."/>
            <person name="Simkova H."/>
            <person name="Souza G."/>
            <person name="Pedrosa-Harand A."/>
            <person name="Macas J."/>
            <person name="Mayer K.F.X."/>
            <person name="Houben A."/>
            <person name="Marques A."/>
        </authorList>
    </citation>
    <scope>NUCLEOTIDE SEQUENCE [LARGE SCALE GENOMIC DNA]</scope>
    <source>
        <strain evidence="10">RhyTen1mFocal</strain>
    </source>
</reference>
<dbReference type="InterPro" id="IPR024041">
    <property type="entry name" value="NH4_transpt_AmtB-like_dom"/>
</dbReference>
<feature type="transmembrane region" description="Helical" evidence="8">
    <location>
        <begin position="235"/>
        <end position="258"/>
    </location>
</feature>
<evidence type="ECO:0000256" key="3">
    <source>
        <dbReference type="ARBA" id="ARBA00022448"/>
    </source>
</evidence>
<dbReference type="GO" id="GO:0008519">
    <property type="term" value="F:ammonium channel activity"/>
    <property type="evidence" value="ECO:0007669"/>
    <property type="project" value="InterPro"/>
</dbReference>
<dbReference type="FunFam" id="1.10.3430.10:FF:000006">
    <property type="entry name" value="Ammonium transporter"/>
    <property type="match status" value="1"/>
</dbReference>
<keyword evidence="3 8" id="KW-0813">Transport</keyword>
<dbReference type="NCBIfam" id="TIGR00836">
    <property type="entry name" value="amt"/>
    <property type="match status" value="1"/>
</dbReference>
<dbReference type="Pfam" id="PF00909">
    <property type="entry name" value="Ammonium_transp"/>
    <property type="match status" value="1"/>
</dbReference>
<feature type="transmembrane region" description="Helical" evidence="8">
    <location>
        <begin position="329"/>
        <end position="349"/>
    </location>
</feature>
<feature type="transmembrane region" description="Helical" evidence="8">
    <location>
        <begin position="278"/>
        <end position="296"/>
    </location>
</feature>
<evidence type="ECO:0000256" key="7">
    <source>
        <dbReference type="ARBA" id="ARBA00023177"/>
    </source>
</evidence>
<feature type="transmembrane region" description="Helical" evidence="8">
    <location>
        <begin position="192"/>
        <end position="214"/>
    </location>
</feature>
<feature type="transmembrane region" description="Helical" evidence="8">
    <location>
        <begin position="361"/>
        <end position="380"/>
    </location>
</feature>
<dbReference type="InterPro" id="IPR029020">
    <property type="entry name" value="Ammonium/urea_transptr"/>
</dbReference>
<comment type="similarity">
    <text evidence="2 8">Belongs to the ammonia transporter channel (TC 1.A.11.2) family.</text>
</comment>
<accession>A0AAD5Z8L2</accession>
<sequence length="463" mass="50421">MTCYADLVLLLGNATAADYICNKFTDANSAINNTYLLFSAYFVFIMRCGFAMLCTGAVQKKNAIRTMLANVVNLTVATISYYMFGFAFAFGQPSNKLIGKHFFALKDIPSESTGFDYSNFLYQWAFAIAVAGITSGSIAERTRIFAYAICSLFLTGFVYPVLSHWYWSPDGWANPSRAPGVSLFFNSGVIDFSGSGVVHMVGGIAGFWGALIEGPRIIRRFGDRRNKPRGHNKTLLVLGTLLLWFGWYGFNPGSFLIINKTYGPSRSFYGQWSAIGRTAVTTTLSASAAGVTMLVAKKLLTGAWGLADVCNGVLGGFAAITSGCSVVEPGAAIICGIISALILIGLNMLSEIFKFDDPLEAAQVHGGCGAWGILFTSLFAKKEFVNEVFGERPDSRPHGLFMGGGGKLFAAHIVAILVNIGWVSVTMAPLFLLLKYLDLLRVCREDEREEEDVARHRRINSHR</sequence>
<evidence type="ECO:0000313" key="10">
    <source>
        <dbReference type="EMBL" id="KAJ3688910.1"/>
    </source>
</evidence>
<dbReference type="PANTHER" id="PTHR11730:SF6">
    <property type="entry name" value="AMMONIUM TRANSPORTER"/>
    <property type="match status" value="1"/>
</dbReference>
<comment type="subcellular location">
    <subcellularLocation>
        <location evidence="8">Cell membrane</location>
        <topology evidence="8">Multi-pass membrane protein</topology>
    </subcellularLocation>
    <subcellularLocation>
        <location evidence="1">Membrane</location>
        <topology evidence="1">Multi-pass membrane protein</topology>
    </subcellularLocation>
</comment>
<feature type="transmembrane region" description="Helical" evidence="8">
    <location>
        <begin position="145"/>
        <end position="167"/>
    </location>
</feature>
<dbReference type="InterPro" id="IPR018047">
    <property type="entry name" value="Ammonium_transpt_CS"/>
</dbReference>
<feature type="transmembrane region" description="Helical" evidence="8">
    <location>
        <begin position="120"/>
        <end position="138"/>
    </location>
</feature>
<dbReference type="AlphaFoldDB" id="A0AAD5Z8L2"/>
<dbReference type="PANTHER" id="PTHR11730">
    <property type="entry name" value="AMMONIUM TRANSPORTER"/>
    <property type="match status" value="1"/>
</dbReference>
<dbReference type="SUPFAM" id="SSF111352">
    <property type="entry name" value="Ammonium transporter"/>
    <property type="match status" value="1"/>
</dbReference>
<keyword evidence="5 8" id="KW-1133">Transmembrane helix</keyword>
<keyword evidence="7 8" id="KW-0924">Ammonia transport</keyword>
<feature type="transmembrane region" description="Helical" evidence="8">
    <location>
        <begin position="303"/>
        <end position="323"/>
    </location>
</feature>
<name>A0AAD5Z8L2_9POAL</name>
<keyword evidence="6 8" id="KW-0472">Membrane</keyword>
<feature type="domain" description="Ammonium transporter AmtB-like" evidence="9">
    <location>
        <begin position="36"/>
        <end position="457"/>
    </location>
</feature>
<feature type="transmembrane region" description="Helical" evidence="8">
    <location>
        <begin position="35"/>
        <end position="58"/>
    </location>
</feature>
<evidence type="ECO:0000256" key="6">
    <source>
        <dbReference type="ARBA" id="ARBA00023136"/>
    </source>
</evidence>
<evidence type="ECO:0000259" key="9">
    <source>
        <dbReference type="Pfam" id="PF00909"/>
    </source>
</evidence>
<feature type="transmembrane region" description="Helical" evidence="8">
    <location>
        <begin position="409"/>
        <end position="434"/>
    </location>
</feature>
<comment type="caution">
    <text evidence="10">The sequence shown here is derived from an EMBL/GenBank/DDBJ whole genome shotgun (WGS) entry which is preliminary data.</text>
</comment>
<organism evidence="10 11">
    <name type="scientific">Rhynchospora tenuis</name>
    <dbReference type="NCBI Taxonomy" id="198213"/>
    <lineage>
        <taxon>Eukaryota</taxon>
        <taxon>Viridiplantae</taxon>
        <taxon>Streptophyta</taxon>
        <taxon>Embryophyta</taxon>
        <taxon>Tracheophyta</taxon>
        <taxon>Spermatophyta</taxon>
        <taxon>Magnoliopsida</taxon>
        <taxon>Liliopsida</taxon>
        <taxon>Poales</taxon>
        <taxon>Cyperaceae</taxon>
        <taxon>Cyperoideae</taxon>
        <taxon>Rhynchosporeae</taxon>
        <taxon>Rhynchospora</taxon>
    </lineage>
</organism>
<evidence type="ECO:0000256" key="2">
    <source>
        <dbReference type="ARBA" id="ARBA00005887"/>
    </source>
</evidence>
<dbReference type="Proteomes" id="UP001210211">
    <property type="component" value="Unassembled WGS sequence"/>
</dbReference>
<feature type="transmembrane region" description="Helical" evidence="8">
    <location>
        <begin position="70"/>
        <end position="90"/>
    </location>
</feature>
<dbReference type="GO" id="GO:0005886">
    <property type="term" value="C:plasma membrane"/>
    <property type="evidence" value="ECO:0007669"/>
    <property type="project" value="UniProtKB-SubCell"/>
</dbReference>
<dbReference type="PROSITE" id="PS01219">
    <property type="entry name" value="AMMONIUM_TRANSP"/>
    <property type="match status" value="1"/>
</dbReference>